<dbReference type="AlphaFoldDB" id="S8DS78"/>
<keyword evidence="2" id="KW-1185">Reference proteome</keyword>
<dbReference type="Proteomes" id="UP000015453">
    <property type="component" value="Unassembled WGS sequence"/>
</dbReference>
<gene>
    <name evidence="1" type="ORF">M569_12117</name>
</gene>
<accession>S8DS78</accession>
<dbReference type="EMBL" id="AUSU01005982">
    <property type="protein sequence ID" value="EPS62672.1"/>
    <property type="molecule type" value="Genomic_DNA"/>
</dbReference>
<proteinExistence type="predicted"/>
<comment type="caution">
    <text evidence="1">The sequence shown here is derived from an EMBL/GenBank/DDBJ whole genome shotgun (WGS) entry which is preliminary data.</text>
</comment>
<sequence>MSDPFSSVWIFDSSSFLYSTTSLIQWCSCLETDQHVSSGPMDLLHRVFLAKLDSIREPSSYFEASKDSK</sequence>
<reference evidence="1 2" key="1">
    <citation type="journal article" date="2013" name="BMC Genomics">
        <title>The miniature genome of a carnivorous plant Genlisea aurea contains a low number of genes and short non-coding sequences.</title>
        <authorList>
            <person name="Leushkin E.V."/>
            <person name="Sutormin R.A."/>
            <person name="Nabieva E.R."/>
            <person name="Penin A.A."/>
            <person name="Kondrashov A.S."/>
            <person name="Logacheva M.D."/>
        </authorList>
    </citation>
    <scope>NUCLEOTIDE SEQUENCE [LARGE SCALE GENOMIC DNA]</scope>
</reference>
<protein>
    <submittedName>
        <fullName evidence="1">Uncharacterized protein</fullName>
    </submittedName>
</protein>
<organism evidence="1 2">
    <name type="scientific">Genlisea aurea</name>
    <dbReference type="NCBI Taxonomy" id="192259"/>
    <lineage>
        <taxon>Eukaryota</taxon>
        <taxon>Viridiplantae</taxon>
        <taxon>Streptophyta</taxon>
        <taxon>Embryophyta</taxon>
        <taxon>Tracheophyta</taxon>
        <taxon>Spermatophyta</taxon>
        <taxon>Magnoliopsida</taxon>
        <taxon>eudicotyledons</taxon>
        <taxon>Gunneridae</taxon>
        <taxon>Pentapetalae</taxon>
        <taxon>asterids</taxon>
        <taxon>lamiids</taxon>
        <taxon>Lamiales</taxon>
        <taxon>Lentibulariaceae</taxon>
        <taxon>Genlisea</taxon>
    </lineage>
</organism>
<evidence type="ECO:0000313" key="1">
    <source>
        <dbReference type="EMBL" id="EPS62672.1"/>
    </source>
</evidence>
<evidence type="ECO:0000313" key="2">
    <source>
        <dbReference type="Proteomes" id="UP000015453"/>
    </source>
</evidence>
<name>S8DS78_9LAMI</name>